<accession>A0ABY5S422</accession>
<protein>
    <submittedName>
        <fullName evidence="1">Nucleoside-diphosphate sugar epimerase</fullName>
    </submittedName>
</protein>
<gene>
    <name evidence="1" type="ORF">L1F29_24885</name>
</gene>
<dbReference type="Proteomes" id="UP001057877">
    <property type="component" value="Chromosome"/>
</dbReference>
<proteinExistence type="predicted"/>
<organism evidence="1 2">
    <name type="scientific">Paenibacillus spongiae</name>
    <dbReference type="NCBI Taxonomy" id="2909671"/>
    <lineage>
        <taxon>Bacteria</taxon>
        <taxon>Bacillati</taxon>
        <taxon>Bacillota</taxon>
        <taxon>Bacilli</taxon>
        <taxon>Bacillales</taxon>
        <taxon>Paenibacillaceae</taxon>
        <taxon>Paenibacillus</taxon>
    </lineage>
</organism>
<evidence type="ECO:0000313" key="1">
    <source>
        <dbReference type="EMBL" id="UVI28656.1"/>
    </source>
</evidence>
<keyword evidence="2" id="KW-1185">Reference proteome</keyword>
<evidence type="ECO:0000313" key="2">
    <source>
        <dbReference type="Proteomes" id="UP001057877"/>
    </source>
</evidence>
<name>A0ABY5S422_9BACL</name>
<sequence>MTQHIVTELIEHMSHSHEHMANVLEAKRHVAVRMAQMVNALPDQHPEFGGMGGLMESSHAVTNSVVSYLNSIAELQETIAETIKSIMKELSEEEEE</sequence>
<dbReference type="EMBL" id="CP091430">
    <property type="protein sequence ID" value="UVI28656.1"/>
    <property type="molecule type" value="Genomic_DNA"/>
</dbReference>
<dbReference type="RefSeq" id="WP_258384744.1">
    <property type="nucleotide sequence ID" value="NZ_CP091430.1"/>
</dbReference>
<reference evidence="1" key="1">
    <citation type="submission" date="2022-01" db="EMBL/GenBank/DDBJ databases">
        <title>Paenibacillus spongiae sp. nov., isolated from marine sponge.</title>
        <authorList>
            <person name="Li Z."/>
            <person name="Zhang M."/>
        </authorList>
    </citation>
    <scope>NUCLEOTIDE SEQUENCE</scope>
    <source>
        <strain evidence="1">PHS-Z3</strain>
    </source>
</reference>